<keyword evidence="3" id="KW-1185">Reference proteome</keyword>
<dbReference type="Proteomes" id="UP000035009">
    <property type="component" value="Unassembled WGS sequence"/>
</dbReference>
<dbReference type="eggNOG" id="ENOG5033Y9T">
    <property type="taxonomic scope" value="Bacteria"/>
</dbReference>
<dbReference type="RefSeq" id="WP_008379521.1">
    <property type="nucleotide sequence ID" value="NZ_BAOP01000018.1"/>
</dbReference>
<dbReference type="EMBL" id="BAOP01000018">
    <property type="protein sequence ID" value="GAC80473.1"/>
    <property type="molecule type" value="Genomic_DNA"/>
</dbReference>
<protein>
    <submittedName>
        <fullName evidence="2">Uncharacterized protein</fullName>
    </submittedName>
</protein>
<evidence type="ECO:0000313" key="3">
    <source>
        <dbReference type="Proteomes" id="UP000035009"/>
    </source>
</evidence>
<evidence type="ECO:0000313" key="2">
    <source>
        <dbReference type="EMBL" id="GAC80473.1"/>
    </source>
</evidence>
<reference evidence="2 3" key="1">
    <citation type="submission" date="2013-02" db="EMBL/GenBank/DDBJ databases">
        <title>Whole genome shotgun sequence of Gordonia malaquae NBRC 108250.</title>
        <authorList>
            <person name="Yoshida I."/>
            <person name="Hosoyama A."/>
            <person name="Tsuchikane K."/>
            <person name="Ando Y."/>
            <person name="Baba S."/>
            <person name="Ohji S."/>
            <person name="Hamada M."/>
            <person name="Tamura T."/>
            <person name="Yamazoe A."/>
            <person name="Yamazaki S."/>
            <person name="Fujita N."/>
        </authorList>
    </citation>
    <scope>NUCLEOTIDE SEQUENCE [LARGE SCALE GENOMIC DNA]</scope>
    <source>
        <strain evidence="2 3">NBRC 108250</strain>
    </source>
</reference>
<gene>
    <name evidence="2" type="ORF">GM1_018_00360</name>
</gene>
<name>M3VBL5_GORML</name>
<accession>M3VBL5</accession>
<feature type="region of interest" description="Disordered" evidence="1">
    <location>
        <begin position="135"/>
        <end position="172"/>
    </location>
</feature>
<evidence type="ECO:0000256" key="1">
    <source>
        <dbReference type="SAM" id="MobiDB-lite"/>
    </source>
</evidence>
<dbReference type="STRING" id="410332.SAMN04488550_3947"/>
<feature type="compositionally biased region" description="Pro residues" evidence="1">
    <location>
        <begin position="145"/>
        <end position="157"/>
    </location>
</feature>
<dbReference type="OrthoDB" id="4378470at2"/>
<sequence>MIVVVILLVLVAIAGLATAFAVALARSGRKSQAAAIHIPGVDVAVPASWAGSHDPEARLHRRIRDAAKALDATIGNADVTQLDERARLLITARELDQRLVTIWALPANAKADPLAAVDRGISDFEKAAASITLAPGLDSGLSTPPTLPPIPPLPPQPAERRDQPEPPAGLAQ</sequence>
<dbReference type="AlphaFoldDB" id="M3VBL5"/>
<proteinExistence type="predicted"/>
<comment type="caution">
    <text evidence="2">The sequence shown here is derived from an EMBL/GenBank/DDBJ whole genome shotgun (WGS) entry which is preliminary data.</text>
</comment>
<organism evidence="2 3">
    <name type="scientific">Gordonia malaquae NBRC 108250</name>
    <dbReference type="NCBI Taxonomy" id="1223542"/>
    <lineage>
        <taxon>Bacteria</taxon>
        <taxon>Bacillati</taxon>
        <taxon>Actinomycetota</taxon>
        <taxon>Actinomycetes</taxon>
        <taxon>Mycobacteriales</taxon>
        <taxon>Gordoniaceae</taxon>
        <taxon>Gordonia</taxon>
    </lineage>
</organism>